<accession>A0A382EXZ3</accession>
<proteinExistence type="predicted"/>
<sequence length="444" mass="46897">NSEGKRVNAPGAKQASIGTIFKEEWKYGPRSQVEEFEDGMADVAVTIKSSLKTAIKEIVSGAESFEDGMYKVFAALADKLADQGISMGVNALFGSKWFGGSRGGMVPRGYNKGGMVRGGSGVRDDVLTYMQGGEYVIRKSAVNQIPGGEATLNAINGGNARGGLIPSYPTGGLANVSLAKEFLFNDPKRPTSGGYNISGALSTSALFRGDDPQTKNTIGKQADFIKYQDYRRREQERRDKIIEDIERQKKGRLYNAYLSAALRVGAGALGKVGGETAGAVEGGTSEMPDDPTPWDYSKPARGGYIPGFARGGPARVMGGEFIMSSGTTAEHGTAFMSQLNRGRLPGFQEGGLVGGGGAAMAAGITTNNVNLSINIDKAGGAEVTAEKSGRDRSKNDERSTSEEAEDSKKLAEGIRNAVIKEIITQQRPGGLLRDGASASRLRQP</sequence>
<protein>
    <recommendedName>
        <fullName evidence="3">Bacteriophage tail tape measure C-terminal domain-containing protein</fullName>
    </recommendedName>
</protein>
<name>A0A382EXZ3_9ZZZZ</name>
<feature type="region of interest" description="Disordered" evidence="1">
    <location>
        <begin position="425"/>
        <end position="444"/>
    </location>
</feature>
<gene>
    <name evidence="2" type="ORF">METZ01_LOCUS208159</name>
</gene>
<feature type="non-terminal residue" evidence="2">
    <location>
        <position position="1"/>
    </location>
</feature>
<evidence type="ECO:0000313" key="2">
    <source>
        <dbReference type="EMBL" id="SVB55305.1"/>
    </source>
</evidence>
<feature type="compositionally biased region" description="Basic and acidic residues" evidence="1">
    <location>
        <begin position="384"/>
        <end position="411"/>
    </location>
</feature>
<feature type="region of interest" description="Disordered" evidence="1">
    <location>
        <begin position="277"/>
        <end position="299"/>
    </location>
</feature>
<dbReference type="EMBL" id="UINC01046819">
    <property type="protein sequence ID" value="SVB55305.1"/>
    <property type="molecule type" value="Genomic_DNA"/>
</dbReference>
<feature type="region of interest" description="Disordered" evidence="1">
    <location>
        <begin position="380"/>
        <end position="411"/>
    </location>
</feature>
<reference evidence="2" key="1">
    <citation type="submission" date="2018-05" db="EMBL/GenBank/DDBJ databases">
        <authorList>
            <person name="Lanie J.A."/>
            <person name="Ng W.-L."/>
            <person name="Kazmierczak K.M."/>
            <person name="Andrzejewski T.M."/>
            <person name="Davidsen T.M."/>
            <person name="Wayne K.J."/>
            <person name="Tettelin H."/>
            <person name="Glass J.I."/>
            <person name="Rusch D."/>
            <person name="Podicherti R."/>
            <person name="Tsui H.-C.T."/>
            <person name="Winkler M.E."/>
        </authorList>
    </citation>
    <scope>NUCLEOTIDE SEQUENCE</scope>
</reference>
<dbReference type="AlphaFoldDB" id="A0A382EXZ3"/>
<evidence type="ECO:0000256" key="1">
    <source>
        <dbReference type="SAM" id="MobiDB-lite"/>
    </source>
</evidence>
<organism evidence="2">
    <name type="scientific">marine metagenome</name>
    <dbReference type="NCBI Taxonomy" id="408172"/>
    <lineage>
        <taxon>unclassified sequences</taxon>
        <taxon>metagenomes</taxon>
        <taxon>ecological metagenomes</taxon>
    </lineage>
</organism>
<evidence type="ECO:0008006" key="3">
    <source>
        <dbReference type="Google" id="ProtNLM"/>
    </source>
</evidence>